<dbReference type="Proteomes" id="UP000177698">
    <property type="component" value="Unassembled WGS sequence"/>
</dbReference>
<proteinExistence type="predicted"/>
<dbReference type="EMBL" id="MGAG01000002">
    <property type="protein sequence ID" value="OGK42474.1"/>
    <property type="molecule type" value="Genomic_DNA"/>
</dbReference>
<name>A0A1F7IGI9_9BACT</name>
<gene>
    <name evidence="1" type="ORF">A2954_01365</name>
</gene>
<evidence type="ECO:0000313" key="1">
    <source>
        <dbReference type="EMBL" id="OGK42474.1"/>
    </source>
</evidence>
<evidence type="ECO:0000313" key="2">
    <source>
        <dbReference type="Proteomes" id="UP000177698"/>
    </source>
</evidence>
<comment type="caution">
    <text evidence="1">The sequence shown here is derived from an EMBL/GenBank/DDBJ whole genome shotgun (WGS) entry which is preliminary data.</text>
</comment>
<reference evidence="1 2" key="1">
    <citation type="journal article" date="2016" name="Nat. Commun.">
        <title>Thousands of microbial genomes shed light on interconnected biogeochemical processes in an aquifer system.</title>
        <authorList>
            <person name="Anantharaman K."/>
            <person name="Brown C.T."/>
            <person name="Hug L.A."/>
            <person name="Sharon I."/>
            <person name="Castelle C.J."/>
            <person name="Probst A.J."/>
            <person name="Thomas B.C."/>
            <person name="Singh A."/>
            <person name="Wilkins M.J."/>
            <person name="Karaoz U."/>
            <person name="Brodie E.L."/>
            <person name="Williams K.H."/>
            <person name="Hubbard S.S."/>
            <person name="Banfield J.F."/>
        </authorList>
    </citation>
    <scope>NUCLEOTIDE SEQUENCE [LARGE SCALE GENOMIC DNA]</scope>
</reference>
<accession>A0A1F7IGI9</accession>
<organism evidence="1 2">
    <name type="scientific">Candidatus Roizmanbacteria bacterium RIFCSPLOWO2_01_FULL_37_12</name>
    <dbReference type="NCBI Taxonomy" id="1802056"/>
    <lineage>
        <taxon>Bacteria</taxon>
        <taxon>Candidatus Roizmaniibacteriota</taxon>
    </lineage>
</organism>
<protein>
    <submittedName>
        <fullName evidence="1">Uncharacterized protein</fullName>
    </submittedName>
</protein>
<sequence length="155" mass="17947">MKKKIVTLVSLVLLISAVFIYLSLNTTLFWKTYKTETFQIKYPFNWRVDPPQVDYIILFGTGEWGNTYHLILVIADAPPSGESYKENTTINGMPAYFWVTKEDSGESISHIYEIKTSTKTYVFQFDVFHKLTGLKENSKEQETAEKIINTFHLSN</sequence>
<dbReference type="AlphaFoldDB" id="A0A1F7IGI9"/>